<feature type="compositionally biased region" description="Basic and acidic residues" evidence="2">
    <location>
        <begin position="392"/>
        <end position="404"/>
    </location>
</feature>
<evidence type="ECO:0000256" key="2">
    <source>
        <dbReference type="SAM" id="MobiDB-lite"/>
    </source>
</evidence>
<evidence type="ECO:0000313" key="4">
    <source>
        <dbReference type="EMBL" id="SCV04768.1"/>
    </source>
</evidence>
<dbReference type="InterPro" id="IPR000253">
    <property type="entry name" value="FHA_dom"/>
</dbReference>
<dbReference type="InterPro" id="IPR051176">
    <property type="entry name" value="Cent_Immune-Sig_Mod"/>
</dbReference>
<accession>A0A1G4KJR1</accession>
<feature type="coiled-coil region" evidence="1">
    <location>
        <begin position="304"/>
        <end position="349"/>
    </location>
</feature>
<dbReference type="PROSITE" id="PS50006">
    <property type="entry name" value="FHA_DOMAIN"/>
    <property type="match status" value="1"/>
</dbReference>
<feature type="region of interest" description="Disordered" evidence="2">
    <location>
        <begin position="1"/>
        <end position="22"/>
    </location>
</feature>
<keyword evidence="5" id="KW-1185">Reference proteome</keyword>
<organism evidence="4 5">
    <name type="scientific">Lachancea mirantina</name>
    <dbReference type="NCBI Taxonomy" id="1230905"/>
    <lineage>
        <taxon>Eukaryota</taxon>
        <taxon>Fungi</taxon>
        <taxon>Dikarya</taxon>
        <taxon>Ascomycota</taxon>
        <taxon>Saccharomycotina</taxon>
        <taxon>Saccharomycetes</taxon>
        <taxon>Saccharomycetales</taxon>
        <taxon>Saccharomycetaceae</taxon>
        <taxon>Lachancea</taxon>
    </lineage>
</organism>
<dbReference type="Gene3D" id="2.60.200.20">
    <property type="match status" value="1"/>
</dbReference>
<name>A0A1G4KJR1_9SACH</name>
<dbReference type="SUPFAM" id="SSF49879">
    <property type="entry name" value="SMAD/FHA domain"/>
    <property type="match status" value="1"/>
</dbReference>
<evidence type="ECO:0000256" key="1">
    <source>
        <dbReference type="SAM" id="Coils"/>
    </source>
</evidence>
<feature type="domain" description="FHA" evidence="3">
    <location>
        <begin position="68"/>
        <end position="137"/>
    </location>
</feature>
<protein>
    <submittedName>
        <fullName evidence="4">LAMI_0H18932g1_1</fullName>
    </submittedName>
</protein>
<dbReference type="PANTHER" id="PTHR15715">
    <property type="entry name" value="CENTROSOMAL PROTEIN OF 170 KDA"/>
    <property type="match status" value="1"/>
</dbReference>
<gene>
    <name evidence="4" type="ORF">LAMI_0H18932G</name>
</gene>
<reference evidence="5" key="1">
    <citation type="submission" date="2016-03" db="EMBL/GenBank/DDBJ databases">
        <authorList>
            <person name="Devillers H."/>
        </authorList>
    </citation>
    <scope>NUCLEOTIDE SEQUENCE [LARGE SCALE GENOMIC DNA]</scope>
</reference>
<feature type="region of interest" description="Disordered" evidence="2">
    <location>
        <begin position="74"/>
        <end position="95"/>
    </location>
</feature>
<dbReference type="PANTHER" id="PTHR15715:SF37">
    <property type="entry name" value="LD47843P"/>
    <property type="match status" value="1"/>
</dbReference>
<dbReference type="AlphaFoldDB" id="A0A1G4KJR1"/>
<evidence type="ECO:0000313" key="5">
    <source>
        <dbReference type="Proteomes" id="UP000191024"/>
    </source>
</evidence>
<dbReference type="SMART" id="SM00240">
    <property type="entry name" value="FHA"/>
    <property type="match status" value="1"/>
</dbReference>
<dbReference type="STRING" id="1230905.A0A1G4KJR1"/>
<dbReference type="Proteomes" id="UP000191024">
    <property type="component" value="Chromosome H"/>
</dbReference>
<evidence type="ECO:0000259" key="3">
    <source>
        <dbReference type="PROSITE" id="PS50006"/>
    </source>
</evidence>
<proteinExistence type="predicted"/>
<feature type="region of interest" description="Disordered" evidence="2">
    <location>
        <begin position="384"/>
        <end position="404"/>
    </location>
</feature>
<dbReference type="Pfam" id="PF00498">
    <property type="entry name" value="FHA"/>
    <property type="match status" value="1"/>
</dbReference>
<dbReference type="OrthoDB" id="687730at2759"/>
<dbReference type="InterPro" id="IPR008984">
    <property type="entry name" value="SMAD_FHA_dom_sf"/>
</dbReference>
<dbReference type="EMBL" id="LT598468">
    <property type="protein sequence ID" value="SCV04768.1"/>
    <property type="molecule type" value="Genomic_DNA"/>
</dbReference>
<keyword evidence="1" id="KW-0175">Coiled coil</keyword>
<dbReference type="CDD" id="cd22695">
    <property type="entry name" value="FHA_VPS64-like"/>
    <property type="match status" value="1"/>
</dbReference>
<sequence>MSAVSKTGVTRRARSDSSSNGMASHVMQDIVIPATAPRSRYTHIIVLKSLNNTFETKFLVVPFKPEGLKLGRPVVNSGAQANGRQEVPPQVRSDNGHFDSRVLSRNHASLSCDSFNGKIYIRDLKSSNGTFVNGTRIGQSDVELKVGDVVDLGTDIDAKFEHRKISAIVEDISVIPLIQDAETSFNNSEKTGNENLSPEAGNSVAPNAQRAAFEAAMFGDVNNLYLEDSVLSTETEILSGIFINNSIGTSSNLIKVIKTLMTEITLEKHEFEKLKSVENFLINYTTNMEYINKLRVENNDMQLLNLQTSLRQKLNDKHEKLTKECTDQVRAAKQELQEKTSEVEAKELQHLRQVEKLARKVDDLQTLLEVEKYKNKEFTKVSTIEESATQKGEPKLDAKIKQEPDKPILRGKSALLLSALSVGALAVAFQYSSR</sequence>
<dbReference type="GO" id="GO:0005737">
    <property type="term" value="C:cytoplasm"/>
    <property type="evidence" value="ECO:0007669"/>
    <property type="project" value="TreeGrafter"/>
</dbReference>